<keyword evidence="2" id="KW-1185">Reference proteome</keyword>
<reference evidence="1" key="1">
    <citation type="submission" date="2018-05" db="EMBL/GenBank/DDBJ databases">
        <title>Draft genome of Mucuna pruriens seed.</title>
        <authorList>
            <person name="Nnadi N.E."/>
            <person name="Vos R."/>
            <person name="Hasami M.H."/>
            <person name="Devisetty U.K."/>
            <person name="Aguiy J.C."/>
        </authorList>
    </citation>
    <scope>NUCLEOTIDE SEQUENCE [LARGE SCALE GENOMIC DNA]</scope>
    <source>
        <strain evidence="1">JCA_2017</strain>
    </source>
</reference>
<organism evidence="1 2">
    <name type="scientific">Mucuna pruriens</name>
    <name type="common">Velvet bean</name>
    <name type="synonym">Dolichos pruriens</name>
    <dbReference type="NCBI Taxonomy" id="157652"/>
    <lineage>
        <taxon>Eukaryota</taxon>
        <taxon>Viridiplantae</taxon>
        <taxon>Streptophyta</taxon>
        <taxon>Embryophyta</taxon>
        <taxon>Tracheophyta</taxon>
        <taxon>Spermatophyta</taxon>
        <taxon>Magnoliopsida</taxon>
        <taxon>eudicotyledons</taxon>
        <taxon>Gunneridae</taxon>
        <taxon>Pentapetalae</taxon>
        <taxon>rosids</taxon>
        <taxon>fabids</taxon>
        <taxon>Fabales</taxon>
        <taxon>Fabaceae</taxon>
        <taxon>Papilionoideae</taxon>
        <taxon>50 kb inversion clade</taxon>
        <taxon>NPAAA clade</taxon>
        <taxon>indigoferoid/millettioid clade</taxon>
        <taxon>Phaseoleae</taxon>
        <taxon>Mucuna</taxon>
    </lineage>
</organism>
<protein>
    <submittedName>
        <fullName evidence="1">Uncharacterized protein</fullName>
    </submittedName>
</protein>
<comment type="caution">
    <text evidence="1">The sequence shown here is derived from an EMBL/GenBank/DDBJ whole genome shotgun (WGS) entry which is preliminary data.</text>
</comment>
<name>A0A371EKF3_MUCPR</name>
<gene>
    <name evidence="1" type="ORF">CR513_54676</name>
</gene>
<dbReference type="AlphaFoldDB" id="A0A371EKF3"/>
<dbReference type="Proteomes" id="UP000257109">
    <property type="component" value="Unassembled WGS sequence"/>
</dbReference>
<proteinExistence type="predicted"/>
<evidence type="ECO:0000313" key="2">
    <source>
        <dbReference type="Proteomes" id="UP000257109"/>
    </source>
</evidence>
<evidence type="ECO:0000313" key="1">
    <source>
        <dbReference type="EMBL" id="RDX66545.1"/>
    </source>
</evidence>
<feature type="non-terminal residue" evidence="1">
    <location>
        <position position="1"/>
    </location>
</feature>
<dbReference type="EMBL" id="QJKJ01013392">
    <property type="protein sequence ID" value="RDX66545.1"/>
    <property type="molecule type" value="Genomic_DNA"/>
</dbReference>
<accession>A0A371EKF3</accession>
<sequence length="164" mass="17986">MSASSSDITSADGVTGETGTTFPENRPVLAYWLTTGFCSTSRSLLKLNIWFIFGFKELRFSFDGSGFAFNRFEEALEASSGKFTLALLPRILLASVSYALAASSAVLKVPSQTRTPFLGSRISAAHFPHGRCRIPLYWFFLFLLAHFSACPFNSADFTVVDPSI</sequence>